<dbReference type="AlphaFoldDB" id="A0A2Z6RNP2"/>
<protein>
    <submittedName>
        <fullName evidence="1">Uncharacterized protein</fullName>
    </submittedName>
</protein>
<dbReference type="Proteomes" id="UP000247702">
    <property type="component" value="Unassembled WGS sequence"/>
</dbReference>
<accession>A0A2Z6RNP2</accession>
<comment type="caution">
    <text evidence="1">The sequence shown here is derived from an EMBL/GenBank/DDBJ whole genome shotgun (WGS) entry which is preliminary data.</text>
</comment>
<reference evidence="1 2" key="1">
    <citation type="submission" date="2017-11" db="EMBL/GenBank/DDBJ databases">
        <title>The genome of Rhizophagus clarus HR1 reveals common genetic basis of auxotrophy among arbuscular mycorrhizal fungi.</title>
        <authorList>
            <person name="Kobayashi Y."/>
        </authorList>
    </citation>
    <scope>NUCLEOTIDE SEQUENCE [LARGE SCALE GENOMIC DNA]</scope>
    <source>
        <strain evidence="1 2">HR1</strain>
    </source>
</reference>
<dbReference type="STRING" id="94130.A0A2Z6RNP2"/>
<evidence type="ECO:0000313" key="2">
    <source>
        <dbReference type="Proteomes" id="UP000247702"/>
    </source>
</evidence>
<sequence>MSKRKRSFETTESESIKLQKNVKALQELIHIRPDLKGKKVYFFPRLNKYFEGIIFYDAKEKKAYVYSVINDLKYETFSQWMIGLKNWGLFKGYRSALATIFLEPNPNNIVSLVQKESLGEGKFVGIIMQEISEGLELHFFDEKKKLKKKMIISARGIFLSYKVWVLDQVLQEIDLPFPVRVMKRTLDKISNLIQYIVSLKICYGQRFENVVQIRGNQLVGNNKEHCPFAFLENKNLPNEAYRHVDCKFIIKDGNICENCQKIYKTMQQIHRRFLAGVNSTKTVHASKEILIEKIECQKKLIKTKSVTIANIRSCLQKKIEKEEGEISDKMSTIRLLAETHLA</sequence>
<evidence type="ECO:0000313" key="1">
    <source>
        <dbReference type="EMBL" id="GBC04638.1"/>
    </source>
</evidence>
<gene>
    <name evidence="1" type="ORF">RclHR1_00580003</name>
</gene>
<name>A0A2Z6RNP2_9GLOM</name>
<proteinExistence type="predicted"/>
<dbReference type="EMBL" id="BEXD01003959">
    <property type="protein sequence ID" value="GBC04638.1"/>
    <property type="molecule type" value="Genomic_DNA"/>
</dbReference>
<keyword evidence="2" id="KW-1185">Reference proteome</keyword>
<organism evidence="1 2">
    <name type="scientific">Rhizophagus clarus</name>
    <dbReference type="NCBI Taxonomy" id="94130"/>
    <lineage>
        <taxon>Eukaryota</taxon>
        <taxon>Fungi</taxon>
        <taxon>Fungi incertae sedis</taxon>
        <taxon>Mucoromycota</taxon>
        <taxon>Glomeromycotina</taxon>
        <taxon>Glomeromycetes</taxon>
        <taxon>Glomerales</taxon>
        <taxon>Glomeraceae</taxon>
        <taxon>Rhizophagus</taxon>
    </lineage>
</organism>